<feature type="chain" id="PRO_5014643146" evidence="1">
    <location>
        <begin position="19"/>
        <end position="172"/>
    </location>
</feature>
<reference evidence="2" key="1">
    <citation type="submission" date="2018-01" db="EMBL/GenBank/DDBJ databases">
        <title>An insight into the sialome of Amazonian anophelines.</title>
        <authorList>
            <person name="Ribeiro J.M."/>
            <person name="Scarpassa V."/>
            <person name="Calvo E."/>
        </authorList>
    </citation>
    <scope>NUCLEOTIDE SEQUENCE</scope>
    <source>
        <tissue evidence="2">Salivary glands</tissue>
    </source>
</reference>
<sequence length="172" mass="19305">MIFTVVVVMVFIITAAVGMSGRALPSVLYHTVCLWAVLDHRLTVGLFQQLLVALQLDPQPVQLVHGLVQLLLYRSRIAEHRVRLVDTLHFHQPIASRLLLDHLLLKLLYLGGQLFPPLRRWQVAEILLQTVRGKIVLVTGEDTEDANTLFQLLLRGALPRHVVQPGARVVGL</sequence>
<evidence type="ECO:0000313" key="2">
    <source>
        <dbReference type="EMBL" id="MBW30130.1"/>
    </source>
</evidence>
<organism evidence="2">
    <name type="scientific">Anopheles braziliensis</name>
    <dbReference type="NCBI Taxonomy" id="58242"/>
    <lineage>
        <taxon>Eukaryota</taxon>
        <taxon>Metazoa</taxon>
        <taxon>Ecdysozoa</taxon>
        <taxon>Arthropoda</taxon>
        <taxon>Hexapoda</taxon>
        <taxon>Insecta</taxon>
        <taxon>Pterygota</taxon>
        <taxon>Neoptera</taxon>
        <taxon>Endopterygota</taxon>
        <taxon>Diptera</taxon>
        <taxon>Nematocera</taxon>
        <taxon>Culicoidea</taxon>
        <taxon>Culicidae</taxon>
        <taxon>Anophelinae</taxon>
        <taxon>Anopheles</taxon>
    </lineage>
</organism>
<feature type="signal peptide" evidence="1">
    <location>
        <begin position="1"/>
        <end position="18"/>
    </location>
</feature>
<proteinExistence type="predicted"/>
<protein>
    <submittedName>
        <fullName evidence="2">Putative secreted peptide</fullName>
    </submittedName>
</protein>
<evidence type="ECO:0000256" key="1">
    <source>
        <dbReference type="SAM" id="SignalP"/>
    </source>
</evidence>
<name>A0A2M3ZNV9_9DIPT</name>
<keyword evidence="1" id="KW-0732">Signal</keyword>
<dbReference type="EMBL" id="GGFM01009379">
    <property type="protein sequence ID" value="MBW30130.1"/>
    <property type="molecule type" value="Transcribed_RNA"/>
</dbReference>
<accession>A0A2M3ZNV9</accession>
<dbReference type="AlphaFoldDB" id="A0A2M3ZNV9"/>